<reference evidence="3" key="1">
    <citation type="submission" date="2017-02" db="UniProtKB">
        <authorList>
            <consortium name="WormBaseParasite"/>
        </authorList>
    </citation>
    <scope>IDENTIFICATION</scope>
</reference>
<dbReference type="EMBL" id="UYRR01039539">
    <property type="protein sequence ID" value="VDK76692.1"/>
    <property type="molecule type" value="Genomic_DNA"/>
</dbReference>
<reference evidence="1 2" key="2">
    <citation type="submission" date="2018-11" db="EMBL/GenBank/DDBJ databases">
        <authorList>
            <consortium name="Pathogen Informatics"/>
        </authorList>
    </citation>
    <scope>NUCLEOTIDE SEQUENCE [LARGE SCALE GENOMIC DNA]</scope>
</reference>
<protein>
    <submittedName>
        <fullName evidence="1 3">Uncharacterized protein</fullName>
    </submittedName>
</protein>
<evidence type="ECO:0000313" key="1">
    <source>
        <dbReference type="EMBL" id="VDK76692.1"/>
    </source>
</evidence>
<keyword evidence="2" id="KW-1185">Reference proteome</keyword>
<evidence type="ECO:0000313" key="2">
    <source>
        <dbReference type="Proteomes" id="UP000267096"/>
    </source>
</evidence>
<accession>A0A0M3KJ66</accession>
<dbReference type="OrthoDB" id="5865419at2759"/>
<dbReference type="WBParaSite" id="ASIM_0002103801-mRNA-1">
    <property type="protein sequence ID" value="ASIM_0002103801-mRNA-1"/>
    <property type="gene ID" value="ASIM_0002103801"/>
</dbReference>
<proteinExistence type="predicted"/>
<organism evidence="3">
    <name type="scientific">Anisakis simplex</name>
    <name type="common">Herring worm</name>
    <dbReference type="NCBI Taxonomy" id="6269"/>
    <lineage>
        <taxon>Eukaryota</taxon>
        <taxon>Metazoa</taxon>
        <taxon>Ecdysozoa</taxon>
        <taxon>Nematoda</taxon>
        <taxon>Chromadorea</taxon>
        <taxon>Rhabditida</taxon>
        <taxon>Spirurina</taxon>
        <taxon>Ascaridomorpha</taxon>
        <taxon>Ascaridoidea</taxon>
        <taxon>Anisakidae</taxon>
        <taxon>Anisakis</taxon>
        <taxon>Anisakis simplex complex</taxon>
    </lineage>
</organism>
<dbReference type="AlphaFoldDB" id="A0A0M3KJ66"/>
<name>A0A0M3KJ66_ANISI</name>
<evidence type="ECO:0000313" key="3">
    <source>
        <dbReference type="WBParaSite" id="ASIM_0002103801-mRNA-1"/>
    </source>
</evidence>
<gene>
    <name evidence="1" type="ORF">ASIM_LOCUS20414</name>
</gene>
<sequence>MVKLVRERIDNQWQDHRVAQERVWLHDNSSIQPLSSPSSENFLWHEVSCRPASKTVRRLLPVTDSDKHPGSSVKEVVDFARIYRFLHSCVTNGSSTGELKSLGLFGV</sequence>
<dbReference type="Proteomes" id="UP000267096">
    <property type="component" value="Unassembled WGS sequence"/>
</dbReference>